<dbReference type="InParanoid" id="G0N0N9"/>
<reference evidence="2" key="1">
    <citation type="submission" date="2011-07" db="EMBL/GenBank/DDBJ databases">
        <authorList>
            <consortium name="Caenorhabditis brenneri Sequencing and Analysis Consortium"/>
            <person name="Wilson R.K."/>
        </authorList>
    </citation>
    <scope>NUCLEOTIDE SEQUENCE [LARGE SCALE GENOMIC DNA]</scope>
    <source>
        <strain evidence="2">PB2801</strain>
    </source>
</reference>
<proteinExistence type="predicted"/>
<keyword evidence="2" id="KW-1185">Reference proteome</keyword>
<sequence length="46" mass="5203">MVEESPSPIPPRSNSISATINYLHLDADKVLTAFGKYGRYQVNFKF</sequence>
<accession>G0N0N9</accession>
<dbReference type="Proteomes" id="UP000008068">
    <property type="component" value="Unassembled WGS sequence"/>
</dbReference>
<dbReference type="HOGENOM" id="CLU_3191789_0_0_1"/>
<name>G0N0N9_CAEBE</name>
<organism evidence="2">
    <name type="scientific">Caenorhabditis brenneri</name>
    <name type="common">Nematode worm</name>
    <dbReference type="NCBI Taxonomy" id="135651"/>
    <lineage>
        <taxon>Eukaryota</taxon>
        <taxon>Metazoa</taxon>
        <taxon>Ecdysozoa</taxon>
        <taxon>Nematoda</taxon>
        <taxon>Chromadorea</taxon>
        <taxon>Rhabditida</taxon>
        <taxon>Rhabditina</taxon>
        <taxon>Rhabditomorpha</taxon>
        <taxon>Rhabditoidea</taxon>
        <taxon>Rhabditidae</taxon>
        <taxon>Peloderinae</taxon>
        <taxon>Caenorhabditis</taxon>
    </lineage>
</organism>
<dbReference type="eggNOG" id="KOG0255">
    <property type="taxonomic scope" value="Eukaryota"/>
</dbReference>
<protein>
    <submittedName>
        <fullName evidence="1">Uncharacterized protein</fullName>
    </submittedName>
</protein>
<dbReference type="STRING" id="135651.G0N0N9"/>
<dbReference type="EMBL" id="GL379825">
    <property type="protein sequence ID" value="EGT49192.1"/>
    <property type="molecule type" value="Genomic_DNA"/>
</dbReference>
<evidence type="ECO:0000313" key="2">
    <source>
        <dbReference type="Proteomes" id="UP000008068"/>
    </source>
</evidence>
<evidence type="ECO:0000313" key="1">
    <source>
        <dbReference type="EMBL" id="EGT49192.1"/>
    </source>
</evidence>
<dbReference type="AlphaFoldDB" id="G0N0N9"/>
<gene>
    <name evidence="1" type="ORF">CAEBREN_12799</name>
</gene>